<evidence type="ECO:0000256" key="9">
    <source>
        <dbReference type="ARBA" id="ARBA00023264"/>
    </source>
</evidence>
<dbReference type="PANTHER" id="PTHR10067:SF17">
    <property type="entry name" value="PHOSPHATIDYLSERINE DECARBOXYLASE PROENZYME 2"/>
    <property type="match status" value="1"/>
</dbReference>
<evidence type="ECO:0000256" key="5">
    <source>
        <dbReference type="ARBA" id="ARBA00022793"/>
    </source>
</evidence>
<accession>A0A1Y2HCJ6</accession>
<proteinExistence type="predicted"/>
<keyword evidence="4" id="KW-0444">Lipid biosynthesis</keyword>
<evidence type="ECO:0000256" key="8">
    <source>
        <dbReference type="ARBA" id="ARBA00023239"/>
    </source>
</evidence>
<dbReference type="InterPro" id="IPR003817">
    <property type="entry name" value="PS_Dcarbxylase"/>
</dbReference>
<evidence type="ECO:0000256" key="1">
    <source>
        <dbReference type="ARBA" id="ARBA00001928"/>
    </source>
</evidence>
<evidence type="ECO:0000256" key="10">
    <source>
        <dbReference type="ARBA" id="ARBA00023317"/>
    </source>
</evidence>
<dbReference type="EC" id="4.1.1.65" evidence="3"/>
<evidence type="ECO:0000256" key="2">
    <source>
        <dbReference type="ARBA" id="ARBA00005189"/>
    </source>
</evidence>
<dbReference type="InterPro" id="IPR033177">
    <property type="entry name" value="PSD-B"/>
</dbReference>
<dbReference type="GO" id="GO:0006646">
    <property type="term" value="P:phosphatidylethanolamine biosynthetic process"/>
    <property type="evidence" value="ECO:0007669"/>
    <property type="project" value="UniProtKB-UniPathway"/>
</dbReference>
<dbReference type="EMBL" id="MCFL01000060">
    <property type="protein sequence ID" value="ORZ31413.1"/>
    <property type="molecule type" value="Genomic_DNA"/>
</dbReference>
<keyword evidence="13" id="KW-1185">Reference proteome</keyword>
<keyword evidence="9" id="KW-1208">Phospholipid metabolism</keyword>
<dbReference type="Pfam" id="PF02666">
    <property type="entry name" value="PS_Dcarbxylase"/>
    <property type="match status" value="1"/>
</dbReference>
<name>A0A1Y2HCJ6_9FUNG</name>
<evidence type="ECO:0000313" key="12">
    <source>
        <dbReference type="EMBL" id="ORZ31413.1"/>
    </source>
</evidence>
<dbReference type="STRING" id="765915.A0A1Y2HCJ6"/>
<protein>
    <recommendedName>
        <fullName evidence="3">phosphatidylserine decarboxylase</fullName>
        <ecNumber evidence="3">4.1.1.65</ecNumber>
    </recommendedName>
</protein>
<comment type="pathway">
    <text evidence="11">Phospholipid metabolism; phosphatidylethanolamine biosynthesis.</text>
</comment>
<dbReference type="UniPathway" id="UPA00558"/>
<dbReference type="GO" id="GO:0004609">
    <property type="term" value="F:phosphatidylserine decarboxylase activity"/>
    <property type="evidence" value="ECO:0007669"/>
    <property type="project" value="UniProtKB-EC"/>
</dbReference>
<keyword evidence="6" id="KW-0443">Lipid metabolism</keyword>
<evidence type="ECO:0000256" key="11">
    <source>
        <dbReference type="ARBA" id="ARBA00024326"/>
    </source>
</evidence>
<dbReference type="PANTHER" id="PTHR10067">
    <property type="entry name" value="PHOSPHATIDYLSERINE DECARBOXYLASE"/>
    <property type="match status" value="1"/>
</dbReference>
<comment type="cofactor">
    <cofactor evidence="1">
        <name>pyruvate</name>
        <dbReference type="ChEBI" id="CHEBI:15361"/>
    </cofactor>
</comment>
<dbReference type="NCBIfam" id="TIGR00163">
    <property type="entry name" value="PS_decarb"/>
    <property type="match status" value="1"/>
</dbReference>
<keyword evidence="8" id="KW-0456">Lyase</keyword>
<evidence type="ECO:0000256" key="3">
    <source>
        <dbReference type="ARBA" id="ARBA00012243"/>
    </source>
</evidence>
<keyword evidence="5" id="KW-0210">Decarboxylase</keyword>
<evidence type="ECO:0000313" key="13">
    <source>
        <dbReference type="Proteomes" id="UP000193411"/>
    </source>
</evidence>
<dbReference type="AlphaFoldDB" id="A0A1Y2HCJ6"/>
<keyword evidence="7" id="KW-0594">Phospholipid biosynthesis</keyword>
<keyword evidence="10" id="KW-0670">Pyruvate</keyword>
<evidence type="ECO:0000256" key="7">
    <source>
        <dbReference type="ARBA" id="ARBA00023209"/>
    </source>
</evidence>
<gene>
    <name evidence="12" type="ORF">BCR44DRAFT_1480326</name>
</gene>
<evidence type="ECO:0000256" key="4">
    <source>
        <dbReference type="ARBA" id="ARBA00022516"/>
    </source>
</evidence>
<reference evidence="12 13" key="1">
    <citation type="submission" date="2016-07" db="EMBL/GenBank/DDBJ databases">
        <title>Pervasive Adenine N6-methylation of Active Genes in Fungi.</title>
        <authorList>
            <consortium name="DOE Joint Genome Institute"/>
            <person name="Mondo S.J."/>
            <person name="Dannebaum R.O."/>
            <person name="Kuo R.C."/>
            <person name="Labutti K."/>
            <person name="Haridas S."/>
            <person name="Kuo A."/>
            <person name="Salamov A."/>
            <person name="Ahrendt S.R."/>
            <person name="Lipzen A."/>
            <person name="Sullivan W."/>
            <person name="Andreopoulos W.B."/>
            <person name="Clum A."/>
            <person name="Lindquist E."/>
            <person name="Daum C."/>
            <person name="Ramamoorthy G.K."/>
            <person name="Gryganskyi A."/>
            <person name="Culley D."/>
            <person name="Magnuson J.K."/>
            <person name="James T.Y."/>
            <person name="O'Malley M.A."/>
            <person name="Stajich J.E."/>
            <person name="Spatafora J.W."/>
            <person name="Visel A."/>
            <person name="Grigoriev I.V."/>
        </authorList>
    </citation>
    <scope>NUCLEOTIDE SEQUENCE [LARGE SCALE GENOMIC DNA]</scope>
    <source>
        <strain evidence="12 13">PL171</strain>
    </source>
</reference>
<organism evidence="12 13">
    <name type="scientific">Catenaria anguillulae PL171</name>
    <dbReference type="NCBI Taxonomy" id="765915"/>
    <lineage>
        <taxon>Eukaryota</taxon>
        <taxon>Fungi</taxon>
        <taxon>Fungi incertae sedis</taxon>
        <taxon>Blastocladiomycota</taxon>
        <taxon>Blastocladiomycetes</taxon>
        <taxon>Blastocladiales</taxon>
        <taxon>Catenariaceae</taxon>
        <taxon>Catenaria</taxon>
    </lineage>
</organism>
<dbReference type="OrthoDB" id="5973539at2759"/>
<dbReference type="Proteomes" id="UP000193411">
    <property type="component" value="Unassembled WGS sequence"/>
</dbReference>
<sequence>MGGFVTETHSSRKGLTKLVNKLTRGEYSIGGDSANILVANRDNGQLIEEKIPTFVRLGIRMLYRASATPVNTPRVKAMLEKMSVKQGIKYTDPKSKAEIPKFIKYHSLNTDEILEPLDSFPNFNEFFYRKLKPDARPLASPHPEVAVSAADCRLMAFPTIADAQELWIKGRNFTIARLLDSATEAERFVGGSLVIFRLAPQDYHRFHIPVDGTLSETHAIAGAYYTVNPMAIRSTIDVYLDNKRSVTYIDSPQFGRVAFVAIGAMMVGSIVQTTTAGQQVKRGDEQGYFAFGGSTIVCLFEPGRLELDQDLVANSSARSRHW</sequence>
<comment type="caution">
    <text evidence="12">The sequence shown here is derived from an EMBL/GenBank/DDBJ whole genome shotgun (WGS) entry which is preliminary data.</text>
</comment>
<comment type="pathway">
    <text evidence="2">Lipid metabolism.</text>
</comment>
<evidence type="ECO:0000256" key="6">
    <source>
        <dbReference type="ARBA" id="ARBA00023098"/>
    </source>
</evidence>